<dbReference type="AlphaFoldDB" id="A0A9D1ZVD8"/>
<sequence>MNREGKKYFSYVRVSTEMQVDGYSLEGQENSIKRFAEREEMICAGIYKDAGKSGKSIEGRPDFKRLLLDIQNGAKVDFVIVYKLSRFGRNAADILNSLELIQSYGVELICVEEGIDSSQTSGKLLISVLSAVAEIERENILEQTMNGRREKARQGLWNGGPAPYGYVLKEKRLIVSEEEAKIVQMIFDKYVNTKIGYNGIARYLNYQGIKKTANCKAALDSWSGSFVKDVLDNPVYFGKIAYGRRVREKKKGSKYEYITVLADDFILVDGKHEAIVSEEIWNKAHQKRLRTGLKPKSKIGQERKHLLTGLLRCPKCGSLMYCNRHAWTNKDGTYKDVYYYYCGHSDSSRGKVCNYKAKLKKCDIEPLVIEVIKEIVGNEFFVTEIQKRIGKQTDSSVIDRELKNYQQKLKEVEANKFRLEQEIDNMPLDAKYRERKIQDMTTRLESLYETMMDLEGLIKDAQLRKNAIEEDVMTMENIYRLLLSFSQIYDKMDDIEKKNLLSYLIKRIDIYANDEGTTQVLKSIEFNFPIYKDGTFVRKILLDERVNVETLVLLSKK</sequence>
<dbReference type="Pfam" id="PF07508">
    <property type="entry name" value="Recombinase"/>
    <property type="match status" value="1"/>
</dbReference>
<dbReference type="Proteomes" id="UP000886750">
    <property type="component" value="Unassembled WGS sequence"/>
</dbReference>
<proteinExistence type="predicted"/>
<dbReference type="InterPro" id="IPR038109">
    <property type="entry name" value="DNA_bind_recomb_sf"/>
</dbReference>
<dbReference type="InterPro" id="IPR036162">
    <property type="entry name" value="Resolvase-like_N_sf"/>
</dbReference>
<protein>
    <submittedName>
        <fullName evidence="9">Recombinase family protein</fullName>
    </submittedName>
</protein>
<keyword evidence="1" id="KW-0229">DNA integration</keyword>
<dbReference type="Pfam" id="PF13408">
    <property type="entry name" value="Zn_ribbon_recom"/>
    <property type="match status" value="1"/>
</dbReference>
<evidence type="ECO:0000256" key="6">
    <source>
        <dbReference type="SAM" id="Coils"/>
    </source>
</evidence>
<dbReference type="PROSITE" id="PS51737">
    <property type="entry name" value="RECOMBINASE_DNA_BIND"/>
    <property type="match status" value="1"/>
</dbReference>
<dbReference type="GO" id="GO:0003677">
    <property type="term" value="F:DNA binding"/>
    <property type="evidence" value="ECO:0007669"/>
    <property type="project" value="UniProtKB-KW"/>
</dbReference>
<evidence type="ECO:0000313" key="10">
    <source>
        <dbReference type="Proteomes" id="UP000886750"/>
    </source>
</evidence>
<evidence type="ECO:0000259" key="7">
    <source>
        <dbReference type="PROSITE" id="PS51736"/>
    </source>
</evidence>
<feature type="domain" description="Resolvase/invertase-type recombinase catalytic" evidence="7">
    <location>
        <begin position="7"/>
        <end position="155"/>
    </location>
</feature>
<evidence type="ECO:0000256" key="4">
    <source>
        <dbReference type="PIRSR" id="PIRSR606118-50"/>
    </source>
</evidence>
<reference evidence="9" key="2">
    <citation type="submission" date="2021-04" db="EMBL/GenBank/DDBJ databases">
        <authorList>
            <person name="Gilroy R."/>
        </authorList>
    </citation>
    <scope>NUCLEOTIDE SEQUENCE</scope>
    <source>
        <strain evidence="9">1345</strain>
    </source>
</reference>
<dbReference type="PANTHER" id="PTHR30461:SF23">
    <property type="entry name" value="DNA RECOMBINASE-RELATED"/>
    <property type="match status" value="1"/>
</dbReference>
<organism evidence="9 10">
    <name type="scientific">Candidatus Borkfalkia excrementigallinarum</name>
    <dbReference type="NCBI Taxonomy" id="2838506"/>
    <lineage>
        <taxon>Bacteria</taxon>
        <taxon>Bacillati</taxon>
        <taxon>Bacillota</taxon>
        <taxon>Clostridia</taxon>
        <taxon>Christensenellales</taxon>
        <taxon>Christensenellaceae</taxon>
        <taxon>Candidatus Borkfalkia</taxon>
    </lineage>
</organism>
<evidence type="ECO:0000256" key="3">
    <source>
        <dbReference type="ARBA" id="ARBA00023172"/>
    </source>
</evidence>
<feature type="coiled-coil region" evidence="6">
    <location>
        <begin position="395"/>
        <end position="478"/>
    </location>
</feature>
<evidence type="ECO:0000259" key="8">
    <source>
        <dbReference type="PROSITE" id="PS51737"/>
    </source>
</evidence>
<dbReference type="GO" id="GO:0015074">
    <property type="term" value="P:DNA integration"/>
    <property type="evidence" value="ECO:0007669"/>
    <property type="project" value="UniProtKB-KW"/>
</dbReference>
<gene>
    <name evidence="9" type="ORF">H9729_02265</name>
</gene>
<dbReference type="PROSITE" id="PS00397">
    <property type="entry name" value="RECOMBINASES_1"/>
    <property type="match status" value="1"/>
</dbReference>
<evidence type="ECO:0000313" key="9">
    <source>
        <dbReference type="EMBL" id="HIY96490.1"/>
    </source>
</evidence>
<dbReference type="GO" id="GO:0000150">
    <property type="term" value="F:DNA strand exchange activity"/>
    <property type="evidence" value="ECO:0007669"/>
    <property type="project" value="InterPro"/>
</dbReference>
<dbReference type="InterPro" id="IPR006119">
    <property type="entry name" value="Resolv_N"/>
</dbReference>
<feature type="active site" description="O-(5'-phospho-DNA)-serine intermediate" evidence="4 5">
    <location>
        <position position="15"/>
    </location>
</feature>
<keyword evidence="6" id="KW-0175">Coiled coil</keyword>
<keyword evidence="2" id="KW-0238">DNA-binding</keyword>
<dbReference type="InterPro" id="IPR006118">
    <property type="entry name" value="Recombinase_CS"/>
</dbReference>
<name>A0A9D1ZVD8_9FIRM</name>
<feature type="domain" description="Recombinase" evidence="8">
    <location>
        <begin position="163"/>
        <end position="294"/>
    </location>
</feature>
<keyword evidence="3" id="KW-0233">DNA recombination</keyword>
<dbReference type="SUPFAM" id="SSF53041">
    <property type="entry name" value="Resolvase-like"/>
    <property type="match status" value="1"/>
</dbReference>
<dbReference type="Gene3D" id="3.90.1750.20">
    <property type="entry name" value="Putative Large Serine Recombinase, Chain B, Domain 2"/>
    <property type="match status" value="1"/>
</dbReference>
<dbReference type="PROSITE" id="PS51736">
    <property type="entry name" value="RECOMBINASES_3"/>
    <property type="match status" value="1"/>
</dbReference>
<evidence type="ECO:0000256" key="5">
    <source>
        <dbReference type="PROSITE-ProRule" id="PRU10137"/>
    </source>
</evidence>
<reference evidence="9" key="1">
    <citation type="journal article" date="2021" name="PeerJ">
        <title>Extensive microbial diversity within the chicken gut microbiome revealed by metagenomics and culture.</title>
        <authorList>
            <person name="Gilroy R."/>
            <person name="Ravi A."/>
            <person name="Getino M."/>
            <person name="Pursley I."/>
            <person name="Horton D.L."/>
            <person name="Alikhan N.F."/>
            <person name="Baker D."/>
            <person name="Gharbi K."/>
            <person name="Hall N."/>
            <person name="Watson M."/>
            <person name="Adriaenssens E.M."/>
            <person name="Foster-Nyarko E."/>
            <person name="Jarju S."/>
            <person name="Secka A."/>
            <person name="Antonio M."/>
            <person name="Oren A."/>
            <person name="Chaudhuri R.R."/>
            <person name="La Ragione R."/>
            <person name="Hildebrand F."/>
            <person name="Pallen M.J."/>
        </authorList>
    </citation>
    <scope>NUCLEOTIDE SEQUENCE</scope>
    <source>
        <strain evidence="9">1345</strain>
    </source>
</reference>
<dbReference type="EMBL" id="DXCQ01000024">
    <property type="protein sequence ID" value="HIY96490.1"/>
    <property type="molecule type" value="Genomic_DNA"/>
</dbReference>
<dbReference type="PANTHER" id="PTHR30461">
    <property type="entry name" value="DNA-INVERTASE FROM LAMBDOID PROPHAGE"/>
    <property type="match status" value="1"/>
</dbReference>
<dbReference type="InterPro" id="IPR025827">
    <property type="entry name" value="Zn_ribbon_recom_dom"/>
</dbReference>
<dbReference type="CDD" id="cd00338">
    <property type="entry name" value="Ser_Recombinase"/>
    <property type="match status" value="1"/>
</dbReference>
<dbReference type="Pfam" id="PF00239">
    <property type="entry name" value="Resolvase"/>
    <property type="match status" value="1"/>
</dbReference>
<dbReference type="SMART" id="SM00857">
    <property type="entry name" value="Resolvase"/>
    <property type="match status" value="1"/>
</dbReference>
<evidence type="ECO:0000256" key="2">
    <source>
        <dbReference type="ARBA" id="ARBA00023125"/>
    </source>
</evidence>
<dbReference type="Gene3D" id="3.40.50.1390">
    <property type="entry name" value="Resolvase, N-terminal catalytic domain"/>
    <property type="match status" value="1"/>
</dbReference>
<comment type="caution">
    <text evidence="9">The sequence shown here is derived from an EMBL/GenBank/DDBJ whole genome shotgun (WGS) entry which is preliminary data.</text>
</comment>
<dbReference type="InterPro" id="IPR011109">
    <property type="entry name" value="DNA_bind_recombinase_dom"/>
</dbReference>
<accession>A0A9D1ZVD8</accession>
<dbReference type="InterPro" id="IPR050639">
    <property type="entry name" value="SSR_resolvase"/>
</dbReference>
<evidence type="ECO:0000256" key="1">
    <source>
        <dbReference type="ARBA" id="ARBA00022908"/>
    </source>
</evidence>